<accession>A0ABT9R158</accession>
<organism evidence="1 2">
    <name type="scientific">Streptosporangium brasiliense</name>
    <dbReference type="NCBI Taxonomy" id="47480"/>
    <lineage>
        <taxon>Bacteria</taxon>
        <taxon>Bacillati</taxon>
        <taxon>Actinomycetota</taxon>
        <taxon>Actinomycetes</taxon>
        <taxon>Streptosporangiales</taxon>
        <taxon>Streptosporangiaceae</taxon>
        <taxon>Streptosporangium</taxon>
    </lineage>
</organism>
<comment type="caution">
    <text evidence="1">The sequence shown here is derived from an EMBL/GenBank/DDBJ whole genome shotgun (WGS) entry which is preliminary data.</text>
</comment>
<proteinExistence type="predicted"/>
<evidence type="ECO:0000313" key="2">
    <source>
        <dbReference type="Proteomes" id="UP001230426"/>
    </source>
</evidence>
<name>A0ABT9R158_9ACTN</name>
<sequence length="47" mass="5242">MTSRELAVALARRWRLTRKDLDLAADVLGVAWVTDEEWVDICVGGPS</sequence>
<reference evidence="1 2" key="1">
    <citation type="submission" date="2023-07" db="EMBL/GenBank/DDBJ databases">
        <title>Sequencing the genomes of 1000 actinobacteria strains.</title>
        <authorList>
            <person name="Klenk H.-P."/>
        </authorList>
    </citation>
    <scope>NUCLEOTIDE SEQUENCE [LARGE SCALE GENOMIC DNA]</scope>
    <source>
        <strain evidence="1 2">DSM 44109</strain>
    </source>
</reference>
<dbReference type="RefSeq" id="WP_306858204.1">
    <property type="nucleotide sequence ID" value="NZ_JAUSRB010000001.1"/>
</dbReference>
<dbReference type="EMBL" id="JAUSRB010000001">
    <property type="protein sequence ID" value="MDP9862205.1"/>
    <property type="molecule type" value="Genomic_DNA"/>
</dbReference>
<gene>
    <name evidence="1" type="ORF">J2S55_001464</name>
</gene>
<keyword evidence="2" id="KW-1185">Reference proteome</keyword>
<dbReference type="Proteomes" id="UP001230426">
    <property type="component" value="Unassembled WGS sequence"/>
</dbReference>
<protein>
    <submittedName>
        <fullName evidence="1">Uncharacterized protein</fullName>
    </submittedName>
</protein>
<evidence type="ECO:0000313" key="1">
    <source>
        <dbReference type="EMBL" id="MDP9862205.1"/>
    </source>
</evidence>